<keyword evidence="1" id="KW-0472">Membrane</keyword>
<reference evidence="2" key="1">
    <citation type="submission" date="2014-09" db="EMBL/GenBank/DDBJ databases">
        <authorList>
            <person name="Magalhaes I.L.F."/>
            <person name="Oliveira U."/>
            <person name="Santos F.R."/>
            <person name="Vidigal T.H.D.A."/>
            <person name="Brescovit A.D."/>
            <person name="Santos A.J."/>
        </authorList>
    </citation>
    <scope>NUCLEOTIDE SEQUENCE</scope>
    <source>
        <tissue evidence="2">Shoot tissue taken approximately 20 cm above the soil surface</tissue>
    </source>
</reference>
<sequence length="85" mass="10165">MFRVFIILAIKEVGYSNHHFLYTVFVNIRNYWGGQDVSIYAHIIFRFLMFLFFPVLISPHGFINIIIIIIVVFNRQIFCIPKQIK</sequence>
<name>A0A0A9D014_ARUDO</name>
<evidence type="ECO:0000256" key="1">
    <source>
        <dbReference type="SAM" id="Phobius"/>
    </source>
</evidence>
<dbReference type="EMBL" id="GBRH01218905">
    <property type="protein sequence ID" value="JAD78990.1"/>
    <property type="molecule type" value="Transcribed_RNA"/>
</dbReference>
<dbReference type="AlphaFoldDB" id="A0A0A9D014"/>
<accession>A0A0A9D014</accession>
<reference evidence="2" key="2">
    <citation type="journal article" date="2015" name="Data Brief">
        <title>Shoot transcriptome of the giant reed, Arundo donax.</title>
        <authorList>
            <person name="Barrero R.A."/>
            <person name="Guerrero F.D."/>
            <person name="Moolhuijzen P."/>
            <person name="Goolsby J.A."/>
            <person name="Tidwell J."/>
            <person name="Bellgard S.E."/>
            <person name="Bellgard M.I."/>
        </authorList>
    </citation>
    <scope>NUCLEOTIDE SEQUENCE</scope>
    <source>
        <tissue evidence="2">Shoot tissue taken approximately 20 cm above the soil surface</tissue>
    </source>
</reference>
<proteinExistence type="predicted"/>
<organism evidence="2">
    <name type="scientific">Arundo donax</name>
    <name type="common">Giant reed</name>
    <name type="synonym">Donax arundinaceus</name>
    <dbReference type="NCBI Taxonomy" id="35708"/>
    <lineage>
        <taxon>Eukaryota</taxon>
        <taxon>Viridiplantae</taxon>
        <taxon>Streptophyta</taxon>
        <taxon>Embryophyta</taxon>
        <taxon>Tracheophyta</taxon>
        <taxon>Spermatophyta</taxon>
        <taxon>Magnoliopsida</taxon>
        <taxon>Liliopsida</taxon>
        <taxon>Poales</taxon>
        <taxon>Poaceae</taxon>
        <taxon>PACMAD clade</taxon>
        <taxon>Arundinoideae</taxon>
        <taxon>Arundineae</taxon>
        <taxon>Arundo</taxon>
    </lineage>
</organism>
<keyword evidence="1" id="KW-0812">Transmembrane</keyword>
<feature type="transmembrane region" description="Helical" evidence="1">
    <location>
        <begin position="62"/>
        <end position="80"/>
    </location>
</feature>
<protein>
    <submittedName>
        <fullName evidence="2">Uncharacterized protein</fullName>
    </submittedName>
</protein>
<keyword evidence="1" id="KW-1133">Transmembrane helix</keyword>
<evidence type="ECO:0000313" key="2">
    <source>
        <dbReference type="EMBL" id="JAD78990.1"/>
    </source>
</evidence>